<dbReference type="PANTHER" id="PTHR34075:SF5">
    <property type="entry name" value="BLR3430 PROTEIN"/>
    <property type="match status" value="1"/>
</dbReference>
<proteinExistence type="predicted"/>
<feature type="domain" description="ChsH2 rubredoxin-like zinc ribbon" evidence="2">
    <location>
        <begin position="14"/>
        <end position="48"/>
    </location>
</feature>
<organism evidence="3">
    <name type="scientific">Sheuella amnicola</name>
    <dbReference type="NCBI Taxonomy" id="2707330"/>
    <lineage>
        <taxon>Bacteria</taxon>
        <taxon>Pseudomonadati</taxon>
        <taxon>Pseudomonadota</taxon>
        <taxon>Betaproteobacteria</taxon>
        <taxon>Burkholderiales</taxon>
        <taxon>Alcaligenaceae</taxon>
        <taxon>Sheuella</taxon>
    </lineage>
</organism>
<dbReference type="Pfam" id="PF01796">
    <property type="entry name" value="OB_ChsH2_C"/>
    <property type="match status" value="1"/>
</dbReference>
<name>A0A6B2R1R2_9BURK</name>
<protein>
    <submittedName>
        <fullName evidence="3">DNA-binding protein</fullName>
    </submittedName>
</protein>
<dbReference type="InterPro" id="IPR012340">
    <property type="entry name" value="NA-bd_OB-fold"/>
</dbReference>
<evidence type="ECO:0000259" key="1">
    <source>
        <dbReference type="Pfam" id="PF01796"/>
    </source>
</evidence>
<dbReference type="Pfam" id="PF12172">
    <property type="entry name" value="zf-ChsH2"/>
    <property type="match status" value="1"/>
</dbReference>
<feature type="domain" description="ChsH2 C-terminal OB-fold" evidence="1">
    <location>
        <begin position="50"/>
        <end position="104"/>
    </location>
</feature>
<dbReference type="Gene3D" id="6.10.30.10">
    <property type="match status" value="1"/>
</dbReference>
<accession>A0A6B2R1R2</accession>
<evidence type="ECO:0000313" key="3">
    <source>
        <dbReference type="EMBL" id="NDY82937.1"/>
    </source>
</evidence>
<dbReference type="GO" id="GO:0003677">
    <property type="term" value="F:DNA binding"/>
    <property type="evidence" value="ECO:0007669"/>
    <property type="project" value="UniProtKB-KW"/>
</dbReference>
<dbReference type="AlphaFoldDB" id="A0A6B2R1R2"/>
<dbReference type="InterPro" id="IPR002878">
    <property type="entry name" value="ChsH2_C"/>
</dbReference>
<reference evidence="3" key="1">
    <citation type="submission" date="2020-02" db="EMBL/GenBank/DDBJ databases">
        <authorList>
            <person name="Chen W.-M."/>
        </authorList>
    </citation>
    <scope>NUCLEOTIDE SEQUENCE</scope>
    <source>
        <strain evidence="3">NBD-18</strain>
    </source>
</reference>
<dbReference type="InterPro" id="IPR052513">
    <property type="entry name" value="Thioester_dehydratase-like"/>
</dbReference>
<sequence length="126" mass="14591">MMSKIQSADQRYFEYLSQNVFEIPKCGECGKFHFFPRVLCPFCGSENLQWTAPTGFATVYSTTTVRRQEGDYNVSLIELEEGPRLMSRVEGIDPDEVRIGLKVRTHILQREDGPMLVFVKRENIEH</sequence>
<gene>
    <name evidence="3" type="ORF">G3I67_06805</name>
</gene>
<evidence type="ECO:0000259" key="2">
    <source>
        <dbReference type="Pfam" id="PF12172"/>
    </source>
</evidence>
<dbReference type="PANTHER" id="PTHR34075">
    <property type="entry name" value="BLR3430 PROTEIN"/>
    <property type="match status" value="1"/>
</dbReference>
<dbReference type="EMBL" id="JAAGRN010000004">
    <property type="protein sequence ID" value="NDY82937.1"/>
    <property type="molecule type" value="Genomic_DNA"/>
</dbReference>
<dbReference type="SUPFAM" id="SSF50249">
    <property type="entry name" value="Nucleic acid-binding proteins"/>
    <property type="match status" value="1"/>
</dbReference>
<keyword evidence="3" id="KW-0238">DNA-binding</keyword>
<dbReference type="InterPro" id="IPR022002">
    <property type="entry name" value="ChsH2_Znr"/>
</dbReference>
<comment type="caution">
    <text evidence="3">The sequence shown here is derived from an EMBL/GenBank/DDBJ whole genome shotgun (WGS) entry which is preliminary data.</text>
</comment>